<dbReference type="KEGG" id="asal:CFBP5507_07670"/>
<name>A0A4Z1R5P0_9HYPH</name>
<dbReference type="Proteomes" id="UP000298735">
    <property type="component" value="Chromosome Circular"/>
</dbReference>
<dbReference type="EMBL" id="CP109968">
    <property type="protein sequence ID" value="UYZ06143.1"/>
    <property type="molecule type" value="Genomic_DNA"/>
</dbReference>
<reference evidence="1" key="1">
    <citation type="submission" date="2022-10" db="EMBL/GenBank/DDBJ databases">
        <title>Complete genome sequence of Agrobacterium salinitolerans CFBP5507.</title>
        <authorList>
            <person name="Tchabashvili S."/>
            <person name="Yen H.-C."/>
            <person name="Haryono M."/>
            <person name="Lin Y.-C."/>
            <person name="Lai E.-M."/>
            <person name="Kuo C.-H."/>
        </authorList>
    </citation>
    <scope>NUCLEOTIDE SEQUENCE</scope>
    <source>
        <strain evidence="1">CFBP5507</strain>
    </source>
</reference>
<evidence type="ECO:0000313" key="1">
    <source>
        <dbReference type="EMBL" id="UYZ06143.1"/>
    </source>
</evidence>
<sequence>MPYSEKKIASRAILPYLPCIQGMSTLAVYRRTERVILTEETGFQMDLLQWSRGDIIAAASLLTTIAIAAAGIYRYFRNGPVLQIEIIPPRKNRRKKKDSDRIITVAVTNKGNRPANIWRLELRTVESRFFFSKSVLNEAIFDDATPWKPTAKVEPHDSKTFDLQFFSGWTKVSAPPEKIEVAVFIRGREKPFVAYSWG</sequence>
<gene>
    <name evidence="1" type="ORF">CFBP5507_07670</name>
</gene>
<protein>
    <submittedName>
        <fullName evidence="1">Uncharacterized protein</fullName>
    </submittedName>
</protein>
<dbReference type="AlphaFoldDB" id="A0A4Z1R5P0"/>
<dbReference type="OrthoDB" id="9995760at2"/>
<accession>A0A4Z1R5P0</accession>
<dbReference type="RefSeq" id="WP_137410528.1">
    <property type="nucleotide sequence ID" value="NZ_CP109968.1"/>
</dbReference>
<proteinExistence type="predicted"/>
<evidence type="ECO:0000313" key="2">
    <source>
        <dbReference type="Proteomes" id="UP000298735"/>
    </source>
</evidence>
<organism evidence="1 2">
    <name type="scientific">Agrobacterium salinitolerans</name>
    <dbReference type="NCBI Taxonomy" id="1183413"/>
    <lineage>
        <taxon>Bacteria</taxon>
        <taxon>Pseudomonadati</taxon>
        <taxon>Pseudomonadota</taxon>
        <taxon>Alphaproteobacteria</taxon>
        <taxon>Hyphomicrobiales</taxon>
        <taxon>Rhizobiaceae</taxon>
        <taxon>Rhizobium/Agrobacterium group</taxon>
        <taxon>Agrobacterium</taxon>
    </lineage>
</organism>